<feature type="compositionally biased region" description="Polar residues" evidence="1">
    <location>
        <begin position="187"/>
        <end position="199"/>
    </location>
</feature>
<dbReference type="AlphaFoldDB" id="A0A6A7C6M4"/>
<dbReference type="Proteomes" id="UP000799421">
    <property type="component" value="Unassembled WGS sequence"/>
</dbReference>
<sequence length="199" mass="21861">MVMASNGHFLGQMPQPMHRRSEMNAILDSGDTSMHSFPERTTGQAFLLNLVSMESIPKSQKADHSCRHFLGLHLSLFQRQLESLTISGRSIPELTIAMLADNFVSDYTNFQGPQYTPRQFIRHDGQSDRFARRVTLIFAFFASSQAKCGAVPHIGECSGGSATSATRRSCPAAGTSSHPTLIHSDHQQPTCNANTPDQP</sequence>
<evidence type="ECO:0000256" key="1">
    <source>
        <dbReference type="SAM" id="MobiDB-lite"/>
    </source>
</evidence>
<name>A0A6A7C6M4_9PEZI</name>
<feature type="region of interest" description="Disordered" evidence="1">
    <location>
        <begin position="165"/>
        <end position="199"/>
    </location>
</feature>
<evidence type="ECO:0000313" key="2">
    <source>
        <dbReference type="EMBL" id="KAF2862719.1"/>
    </source>
</evidence>
<dbReference type="OrthoDB" id="7392499at2759"/>
<protein>
    <submittedName>
        <fullName evidence="2">Uncharacterized protein</fullName>
    </submittedName>
</protein>
<gene>
    <name evidence="2" type="ORF">K470DRAFT_212191</name>
</gene>
<reference evidence="2" key="1">
    <citation type="journal article" date="2020" name="Stud. Mycol.">
        <title>101 Dothideomycetes genomes: a test case for predicting lifestyles and emergence of pathogens.</title>
        <authorList>
            <person name="Haridas S."/>
            <person name="Albert R."/>
            <person name="Binder M."/>
            <person name="Bloem J."/>
            <person name="Labutti K."/>
            <person name="Salamov A."/>
            <person name="Andreopoulos B."/>
            <person name="Baker S."/>
            <person name="Barry K."/>
            <person name="Bills G."/>
            <person name="Bluhm B."/>
            <person name="Cannon C."/>
            <person name="Castanera R."/>
            <person name="Culley D."/>
            <person name="Daum C."/>
            <person name="Ezra D."/>
            <person name="Gonzalez J."/>
            <person name="Henrissat B."/>
            <person name="Kuo A."/>
            <person name="Liang C."/>
            <person name="Lipzen A."/>
            <person name="Lutzoni F."/>
            <person name="Magnuson J."/>
            <person name="Mondo S."/>
            <person name="Nolan M."/>
            <person name="Ohm R."/>
            <person name="Pangilinan J."/>
            <person name="Park H.-J."/>
            <person name="Ramirez L."/>
            <person name="Alfaro M."/>
            <person name="Sun H."/>
            <person name="Tritt A."/>
            <person name="Yoshinaga Y."/>
            <person name="Zwiers L.-H."/>
            <person name="Turgeon B."/>
            <person name="Goodwin S."/>
            <person name="Spatafora J."/>
            <person name="Crous P."/>
            <person name="Grigoriev I."/>
        </authorList>
    </citation>
    <scope>NUCLEOTIDE SEQUENCE</scope>
    <source>
        <strain evidence="2">CBS 480.64</strain>
    </source>
</reference>
<dbReference type="EMBL" id="MU005964">
    <property type="protein sequence ID" value="KAF2862719.1"/>
    <property type="molecule type" value="Genomic_DNA"/>
</dbReference>
<proteinExistence type="predicted"/>
<evidence type="ECO:0000313" key="3">
    <source>
        <dbReference type="Proteomes" id="UP000799421"/>
    </source>
</evidence>
<keyword evidence="3" id="KW-1185">Reference proteome</keyword>
<organism evidence="2 3">
    <name type="scientific">Piedraia hortae CBS 480.64</name>
    <dbReference type="NCBI Taxonomy" id="1314780"/>
    <lineage>
        <taxon>Eukaryota</taxon>
        <taxon>Fungi</taxon>
        <taxon>Dikarya</taxon>
        <taxon>Ascomycota</taxon>
        <taxon>Pezizomycotina</taxon>
        <taxon>Dothideomycetes</taxon>
        <taxon>Dothideomycetidae</taxon>
        <taxon>Capnodiales</taxon>
        <taxon>Piedraiaceae</taxon>
        <taxon>Piedraia</taxon>
    </lineage>
</organism>
<accession>A0A6A7C6M4</accession>